<keyword evidence="3 10" id="KW-0812">Transmembrane</keyword>
<feature type="transmembrane region" description="Helical" evidence="11">
    <location>
        <begin position="113"/>
        <end position="133"/>
    </location>
</feature>
<keyword evidence="8" id="KW-0325">Glycoprotein</keyword>
<feature type="domain" description="G-protein coupled receptors family 1 profile" evidence="12">
    <location>
        <begin position="57"/>
        <end position="312"/>
    </location>
</feature>
<dbReference type="OrthoDB" id="6021576at2759"/>
<dbReference type="InterPro" id="IPR017452">
    <property type="entry name" value="GPCR_Rhodpsn_7TM"/>
</dbReference>
<evidence type="ECO:0000256" key="2">
    <source>
        <dbReference type="ARBA" id="ARBA00022475"/>
    </source>
</evidence>
<evidence type="ECO:0000313" key="13">
    <source>
        <dbReference type="EnsemblMetazoa" id="XP_038060755.1"/>
    </source>
</evidence>
<feature type="transmembrane region" description="Helical" evidence="11">
    <location>
        <begin position="80"/>
        <end position="101"/>
    </location>
</feature>
<organism evidence="13 14">
    <name type="scientific">Patiria miniata</name>
    <name type="common">Bat star</name>
    <name type="synonym">Asterina miniata</name>
    <dbReference type="NCBI Taxonomy" id="46514"/>
    <lineage>
        <taxon>Eukaryota</taxon>
        <taxon>Metazoa</taxon>
        <taxon>Echinodermata</taxon>
        <taxon>Eleutherozoa</taxon>
        <taxon>Asterozoa</taxon>
        <taxon>Asteroidea</taxon>
        <taxon>Valvatacea</taxon>
        <taxon>Valvatida</taxon>
        <taxon>Asterinidae</taxon>
        <taxon>Patiria</taxon>
    </lineage>
</organism>
<dbReference type="GO" id="GO:0004930">
    <property type="term" value="F:G protein-coupled receptor activity"/>
    <property type="evidence" value="ECO:0007669"/>
    <property type="project" value="UniProtKB-KW"/>
</dbReference>
<feature type="transmembrane region" description="Helical" evidence="11">
    <location>
        <begin position="48"/>
        <end position="68"/>
    </location>
</feature>
<dbReference type="EnsemblMetazoa" id="XM_038204827.1">
    <property type="protein sequence ID" value="XP_038060755.1"/>
    <property type="gene ID" value="LOC119731628"/>
</dbReference>
<dbReference type="PRINTS" id="PR00237">
    <property type="entry name" value="GPCRRHODOPSN"/>
</dbReference>
<evidence type="ECO:0000313" key="14">
    <source>
        <dbReference type="Proteomes" id="UP000887568"/>
    </source>
</evidence>
<keyword evidence="4 11" id="KW-1133">Transmembrane helix</keyword>
<comment type="similarity">
    <text evidence="10">Belongs to the G-protein coupled receptor 1 family.</text>
</comment>
<feature type="transmembrane region" description="Helical" evidence="11">
    <location>
        <begin position="196"/>
        <end position="218"/>
    </location>
</feature>
<keyword evidence="14" id="KW-1185">Reference proteome</keyword>
<keyword evidence="2" id="KW-1003">Cell membrane</keyword>
<dbReference type="OMA" id="DDSAGNC"/>
<feature type="transmembrane region" description="Helical" evidence="11">
    <location>
        <begin position="260"/>
        <end position="283"/>
    </location>
</feature>
<name>A0A914AA71_PATMI</name>
<dbReference type="InterPro" id="IPR000276">
    <property type="entry name" value="GPCR_Rhodpsn"/>
</dbReference>
<dbReference type="Proteomes" id="UP000887568">
    <property type="component" value="Unplaced"/>
</dbReference>
<dbReference type="AlphaFoldDB" id="A0A914AA71"/>
<keyword evidence="6 11" id="KW-0472">Membrane</keyword>
<evidence type="ECO:0000256" key="10">
    <source>
        <dbReference type="RuleBase" id="RU000688"/>
    </source>
</evidence>
<sequence length="345" mass="38793">MNFSAGEMADNCSDSTGAENCTLADPTGLVPSYPDITGWLQFSITTQFMLIFVIFFTNATVLVLVAYFKTLQVLENSFIVSLAAADGLLSVAMIPGVDITLNPTRAGNKYACLLLWCSIMFSSSASVFSLLALSLDRYLKIVYPLHQYMTAARVCGILAFVWSYTFITAFVLPFVGLNGIKDPSFVCFDFKDVFNIAHLQFYCYINGLAPFLFMFVMYGKIFRVVWEKLRAESDQIPAGAEGVGRSKQWLRRELKVIKKLTMVLGTTAVSWIPTTCMLLRQIYDPTYYPTFQTRVILSTLTYMNSAVNPLLYSLRIQPFREALSKVFCRRCQRPNAIHPSGRDTT</sequence>
<accession>A0A914AA71</accession>
<dbReference type="GO" id="GO:0005886">
    <property type="term" value="C:plasma membrane"/>
    <property type="evidence" value="ECO:0007669"/>
    <property type="project" value="UniProtKB-SubCell"/>
</dbReference>
<feature type="transmembrane region" description="Helical" evidence="11">
    <location>
        <begin position="154"/>
        <end position="176"/>
    </location>
</feature>
<protein>
    <recommendedName>
        <fullName evidence="12">G-protein coupled receptors family 1 profile domain-containing protein</fullName>
    </recommendedName>
</protein>
<evidence type="ECO:0000256" key="9">
    <source>
        <dbReference type="ARBA" id="ARBA00023224"/>
    </source>
</evidence>
<dbReference type="PANTHER" id="PTHR24246:SF27">
    <property type="entry name" value="ADENOSINE RECEPTOR, ISOFORM A"/>
    <property type="match status" value="1"/>
</dbReference>
<dbReference type="GeneID" id="119731628"/>
<evidence type="ECO:0000256" key="1">
    <source>
        <dbReference type="ARBA" id="ARBA00004651"/>
    </source>
</evidence>
<dbReference type="PROSITE" id="PS50262">
    <property type="entry name" value="G_PROTEIN_RECEP_F1_2"/>
    <property type="match status" value="1"/>
</dbReference>
<evidence type="ECO:0000256" key="5">
    <source>
        <dbReference type="ARBA" id="ARBA00023040"/>
    </source>
</evidence>
<dbReference type="SUPFAM" id="SSF81321">
    <property type="entry name" value="Family A G protein-coupled receptor-like"/>
    <property type="match status" value="1"/>
</dbReference>
<keyword evidence="5 10" id="KW-0297">G-protein coupled receptor</keyword>
<dbReference type="RefSeq" id="XP_038060755.1">
    <property type="nucleotide sequence ID" value="XM_038204827.1"/>
</dbReference>
<reference evidence="13" key="1">
    <citation type="submission" date="2022-11" db="UniProtKB">
        <authorList>
            <consortium name="EnsemblMetazoa"/>
        </authorList>
    </citation>
    <scope>IDENTIFICATION</scope>
</reference>
<evidence type="ECO:0000256" key="3">
    <source>
        <dbReference type="ARBA" id="ARBA00022692"/>
    </source>
</evidence>
<evidence type="ECO:0000256" key="7">
    <source>
        <dbReference type="ARBA" id="ARBA00023170"/>
    </source>
</evidence>
<dbReference type="Pfam" id="PF00001">
    <property type="entry name" value="7tm_1"/>
    <property type="match status" value="1"/>
</dbReference>
<dbReference type="PROSITE" id="PS00237">
    <property type="entry name" value="G_PROTEIN_RECEP_F1_1"/>
    <property type="match status" value="1"/>
</dbReference>
<proteinExistence type="inferred from homology"/>
<evidence type="ECO:0000259" key="12">
    <source>
        <dbReference type="PROSITE" id="PS50262"/>
    </source>
</evidence>
<comment type="subcellular location">
    <subcellularLocation>
        <location evidence="1">Cell membrane</location>
        <topology evidence="1">Multi-pass membrane protein</topology>
    </subcellularLocation>
</comment>
<keyword evidence="9 10" id="KW-0807">Transducer</keyword>
<evidence type="ECO:0000256" key="6">
    <source>
        <dbReference type="ARBA" id="ARBA00023136"/>
    </source>
</evidence>
<keyword evidence="7 10" id="KW-0675">Receptor</keyword>
<evidence type="ECO:0000256" key="4">
    <source>
        <dbReference type="ARBA" id="ARBA00022989"/>
    </source>
</evidence>
<dbReference type="PANTHER" id="PTHR24246">
    <property type="entry name" value="OLFACTORY RECEPTOR AND ADENOSINE RECEPTOR"/>
    <property type="match status" value="1"/>
</dbReference>
<evidence type="ECO:0000256" key="8">
    <source>
        <dbReference type="ARBA" id="ARBA00023180"/>
    </source>
</evidence>
<dbReference type="Gene3D" id="1.20.1070.10">
    <property type="entry name" value="Rhodopsin 7-helix transmembrane proteins"/>
    <property type="match status" value="1"/>
</dbReference>
<evidence type="ECO:0000256" key="11">
    <source>
        <dbReference type="SAM" id="Phobius"/>
    </source>
</evidence>